<dbReference type="PANTHER" id="PTHR22878">
    <property type="entry name" value="DYNEIN HEAVY CHAIN 6, AXONEMAL-LIKE-RELATED"/>
    <property type="match status" value="1"/>
</dbReference>
<dbReference type="RefSeq" id="XP_008589954.1">
    <property type="nucleotide sequence ID" value="XM_008591732.1"/>
</dbReference>
<evidence type="ECO:0000313" key="2">
    <source>
        <dbReference type="Proteomes" id="UP000694923"/>
    </source>
</evidence>
<evidence type="ECO:0000256" key="1">
    <source>
        <dbReference type="SAM" id="MobiDB-lite"/>
    </source>
</evidence>
<dbReference type="Proteomes" id="UP000694923">
    <property type="component" value="Unplaced"/>
</dbReference>
<proteinExistence type="predicted"/>
<feature type="region of interest" description="Disordered" evidence="1">
    <location>
        <begin position="1"/>
        <end position="41"/>
    </location>
</feature>
<protein>
    <submittedName>
        <fullName evidence="3">Dynein heavy chain 3, axonemal-like</fullName>
    </submittedName>
</protein>
<name>A0ABM0SAR3_GALVR</name>
<feature type="region of interest" description="Disordered" evidence="1">
    <location>
        <begin position="109"/>
        <end position="152"/>
    </location>
</feature>
<feature type="compositionally biased region" description="Polar residues" evidence="1">
    <location>
        <begin position="114"/>
        <end position="128"/>
    </location>
</feature>
<dbReference type="InterPro" id="IPR026983">
    <property type="entry name" value="DHC"/>
</dbReference>
<evidence type="ECO:0000313" key="3">
    <source>
        <dbReference type="RefSeq" id="XP_008589954.1"/>
    </source>
</evidence>
<sequence>MSKTDCASQKFAKSDSIHHMSHSQRRPELPPLPASVDEEPSELYQTVMSHSFYPPLMQRTSWTLAAPFKEQHHHRGPSDSIANNYSLMAQDLKLKDLLRVYQPVSINVPRDRTSQGLPSGTSTKSSSEPNKKKMKFSRDKENPTGTKSACNALAPSPLRKEVKISFTLPGSRPMSPEQQIDMMLQQEMEVESKESRPSESDLERYYYYLTHGIQKDMIAPEENEVMVRISKLISNTLLTSPLLEPLMVTLVEEKQNDYYSSLMKSIVDYILMDPMERERLFIASIPRLFPQRVIRAPVPWHNVCRSAKRWNKEHLHTVNPMMLSLKELWFAEFRDLRFVRTAELLAGKLPLQPHEYQEVIQRHCEEARHVLLDKWITTCAQLFASRKEQWVHFAPKSDYDSSRNIEEYFASVASFMSLQLRELVIKSLEDLVSFFMIHKDGNDFKEPYQEMQFFIPQLIMIKLEVDEPVIVFNPSFDGCWELIHNSFLEIIKKSNGIPKVESILFPELKRYNLILRTVDTEEKLVSDFVNQTFKVFQKNQVGPHKYLNVYKKYDDLLDNSAEQNITAFLKESHEIEDFVTRINAIKKRRNEIASMHLTVPLAMFCLDAMTLNYDLCERAQNLKDRLIQFQVDVNRDTNTSICNQYNTIADKVSEVPANTEELVLLSEYLKKSSNVTVFKLRRQLRDAAERLEFLMDYADLPQEDIKLNSTLFLWPEQIEDIFESSRNLLLNKRDQAEMDLIKRYRESPGLFWK</sequence>
<organism evidence="2 3">
    <name type="scientific">Galeopterus variegatus</name>
    <name type="common">Malayan flying lemur</name>
    <name type="synonym">Cynocephalus variegatus</name>
    <dbReference type="NCBI Taxonomy" id="482537"/>
    <lineage>
        <taxon>Eukaryota</taxon>
        <taxon>Metazoa</taxon>
        <taxon>Chordata</taxon>
        <taxon>Craniata</taxon>
        <taxon>Vertebrata</taxon>
        <taxon>Euteleostomi</taxon>
        <taxon>Mammalia</taxon>
        <taxon>Eutheria</taxon>
        <taxon>Euarchontoglires</taxon>
        <taxon>Dermoptera</taxon>
        <taxon>Cynocephalidae</taxon>
        <taxon>Galeopterus</taxon>
    </lineage>
</organism>
<dbReference type="GeneID" id="103607198"/>
<dbReference type="PANTHER" id="PTHR22878:SF71">
    <property type="entry name" value="DYNEIN, AXONEMAL, HEAVY CHAIN 3"/>
    <property type="match status" value="1"/>
</dbReference>
<reference evidence="3" key="1">
    <citation type="submission" date="2025-08" db="UniProtKB">
        <authorList>
            <consortium name="RefSeq"/>
        </authorList>
    </citation>
    <scope>IDENTIFICATION</scope>
</reference>
<accession>A0ABM0SAR3</accession>
<gene>
    <name evidence="3" type="primary">LOC103607198</name>
</gene>
<keyword evidence="2" id="KW-1185">Reference proteome</keyword>